<dbReference type="SUPFAM" id="SSF53474">
    <property type="entry name" value="alpha/beta-Hydrolases"/>
    <property type="match status" value="1"/>
</dbReference>
<proteinExistence type="predicted"/>
<evidence type="ECO:0000259" key="1">
    <source>
        <dbReference type="Pfam" id="PF12740"/>
    </source>
</evidence>
<reference evidence="2" key="1">
    <citation type="submission" date="2023-02" db="EMBL/GenBank/DDBJ databases">
        <title>Actinokineospora globicatena NBRC 15670.</title>
        <authorList>
            <person name="Ichikawa N."/>
            <person name="Sato H."/>
            <person name="Tonouchi N."/>
        </authorList>
    </citation>
    <scope>NUCLEOTIDE SEQUENCE</scope>
    <source>
        <strain evidence="2">NBRC 15670</strain>
    </source>
</reference>
<sequence>MARTAKHLLDELTRRGPHQVLRGDLALVGLPGVVFTPAAGLGLPAIAFGHGWLQPTSRYRGLFRHLASWGVVVAAPGTHVGPLGSARLLAADLRTALDVCVGVRLGEGAISVDQDRLGLAGHSTGAGAAVLAAADDSRVKAVATLAPAQTKPFATDAARQCQMPSLHVVGGNDLVAPPKSHGELIAQSWGGPTQLRVLPKASHLGFAEGRHWSGLLVHGKAEHATHRISRALLTAFFLVHLTGEKKYLPLLEESTKTAPVTYETVPTLAG</sequence>
<dbReference type="EMBL" id="BSSD01000010">
    <property type="protein sequence ID" value="GLW94728.1"/>
    <property type="molecule type" value="Genomic_DNA"/>
</dbReference>
<dbReference type="Gene3D" id="3.40.50.1820">
    <property type="entry name" value="alpha/beta hydrolase"/>
    <property type="match status" value="1"/>
</dbReference>
<keyword evidence="2" id="KW-0378">Hydrolase</keyword>
<name>A0A9W6VD86_9PSEU</name>
<dbReference type="Pfam" id="PF12740">
    <property type="entry name" value="PETase"/>
    <property type="match status" value="1"/>
</dbReference>
<dbReference type="PANTHER" id="PTHR33428:SF14">
    <property type="entry name" value="CARBOXYLESTERASE TYPE B DOMAIN-CONTAINING PROTEIN"/>
    <property type="match status" value="1"/>
</dbReference>
<evidence type="ECO:0000313" key="2">
    <source>
        <dbReference type="EMBL" id="GLW94728.1"/>
    </source>
</evidence>
<organism evidence="2 3">
    <name type="scientific">Actinokineospora globicatena</name>
    <dbReference type="NCBI Taxonomy" id="103729"/>
    <lineage>
        <taxon>Bacteria</taxon>
        <taxon>Bacillati</taxon>
        <taxon>Actinomycetota</taxon>
        <taxon>Actinomycetes</taxon>
        <taxon>Pseudonocardiales</taxon>
        <taxon>Pseudonocardiaceae</taxon>
        <taxon>Actinokineospora</taxon>
    </lineage>
</organism>
<dbReference type="InterPro" id="IPR041127">
    <property type="entry name" value="PET_hydrolase/cutinase-like"/>
</dbReference>
<accession>A0A9W6VD86</accession>
<dbReference type="PANTHER" id="PTHR33428">
    <property type="entry name" value="CHLOROPHYLLASE-2, CHLOROPLASTIC"/>
    <property type="match status" value="1"/>
</dbReference>
<feature type="domain" description="PET hydrolase/cutinase-like" evidence="1">
    <location>
        <begin position="32"/>
        <end position="183"/>
    </location>
</feature>
<dbReference type="Proteomes" id="UP001165042">
    <property type="component" value="Unassembled WGS sequence"/>
</dbReference>
<comment type="caution">
    <text evidence="2">The sequence shown here is derived from an EMBL/GenBank/DDBJ whole genome shotgun (WGS) entry which is preliminary data.</text>
</comment>
<evidence type="ECO:0000313" key="3">
    <source>
        <dbReference type="Proteomes" id="UP001165042"/>
    </source>
</evidence>
<dbReference type="GO" id="GO:0016787">
    <property type="term" value="F:hydrolase activity"/>
    <property type="evidence" value="ECO:0007669"/>
    <property type="project" value="UniProtKB-KW"/>
</dbReference>
<dbReference type="InterPro" id="IPR029058">
    <property type="entry name" value="AB_hydrolase_fold"/>
</dbReference>
<dbReference type="RefSeq" id="WP_285612707.1">
    <property type="nucleotide sequence ID" value="NZ_BSSD01000010.1"/>
</dbReference>
<keyword evidence="3" id="KW-1185">Reference proteome</keyword>
<gene>
    <name evidence="2" type="ORF">Aglo03_55440</name>
</gene>
<dbReference type="AlphaFoldDB" id="A0A9W6VD86"/>
<protein>
    <submittedName>
        <fullName evidence="2">Dienelactone hydrolase</fullName>
    </submittedName>
</protein>